<sequence>MEIHARRKMAQLEAGRQLRELEGSWVAMVTNNYRMELANNQLAAENAQMAKRLRLDPAAIDKLN</sequence>
<dbReference type="PANTHER" id="PTHR13296">
    <property type="entry name" value="BCAS2 PROTEIN"/>
    <property type="match status" value="1"/>
</dbReference>
<dbReference type="PANTHER" id="PTHR13296:SF0">
    <property type="entry name" value="PRE-MRNA-SPLICING FACTOR SPF27"/>
    <property type="match status" value="1"/>
</dbReference>
<dbReference type="GO" id="GO:0071011">
    <property type="term" value="C:precatalytic spliceosome"/>
    <property type="evidence" value="ECO:0007669"/>
    <property type="project" value="TreeGrafter"/>
</dbReference>
<accession>A0A2G9TZX6</accession>
<dbReference type="GO" id="GO:0071013">
    <property type="term" value="C:catalytic step 2 spliceosome"/>
    <property type="evidence" value="ECO:0007669"/>
    <property type="project" value="TreeGrafter"/>
</dbReference>
<dbReference type="EMBL" id="KZ351671">
    <property type="protein sequence ID" value="PIO62780.1"/>
    <property type="molecule type" value="Genomic_DNA"/>
</dbReference>
<dbReference type="GO" id="GO:0000974">
    <property type="term" value="C:Prp19 complex"/>
    <property type="evidence" value="ECO:0007669"/>
    <property type="project" value="TreeGrafter"/>
</dbReference>
<gene>
    <name evidence="8" type="ORF">TELCIR_15645</name>
</gene>
<dbReference type="Proteomes" id="UP000230423">
    <property type="component" value="Unassembled WGS sequence"/>
</dbReference>
<evidence type="ECO:0000256" key="5">
    <source>
        <dbReference type="ARBA" id="ARBA00022728"/>
    </source>
</evidence>
<keyword evidence="7" id="KW-0539">Nucleus</keyword>
<evidence type="ECO:0000256" key="1">
    <source>
        <dbReference type="ARBA" id="ARBA00004123"/>
    </source>
</evidence>
<dbReference type="GO" id="GO:0008380">
    <property type="term" value="P:RNA splicing"/>
    <property type="evidence" value="ECO:0007669"/>
    <property type="project" value="UniProtKB-KW"/>
</dbReference>
<keyword evidence="9" id="KW-1185">Reference proteome</keyword>
<evidence type="ECO:0000256" key="4">
    <source>
        <dbReference type="ARBA" id="ARBA00022664"/>
    </source>
</evidence>
<keyword evidence="6" id="KW-0508">mRNA splicing</keyword>
<protein>
    <recommendedName>
        <fullName evidence="3">Pre-mRNA-splicing factor SPF27</fullName>
    </recommendedName>
</protein>
<evidence type="ECO:0000313" key="9">
    <source>
        <dbReference type="Proteomes" id="UP000230423"/>
    </source>
</evidence>
<evidence type="ECO:0000256" key="6">
    <source>
        <dbReference type="ARBA" id="ARBA00023187"/>
    </source>
</evidence>
<dbReference type="AlphaFoldDB" id="A0A2G9TZX6"/>
<dbReference type="InterPro" id="IPR008409">
    <property type="entry name" value="SPF27"/>
</dbReference>
<keyword evidence="4" id="KW-0507">mRNA processing</keyword>
<organism evidence="8 9">
    <name type="scientific">Teladorsagia circumcincta</name>
    <name type="common">Brown stomach worm</name>
    <name type="synonym">Ostertagia circumcincta</name>
    <dbReference type="NCBI Taxonomy" id="45464"/>
    <lineage>
        <taxon>Eukaryota</taxon>
        <taxon>Metazoa</taxon>
        <taxon>Ecdysozoa</taxon>
        <taxon>Nematoda</taxon>
        <taxon>Chromadorea</taxon>
        <taxon>Rhabditida</taxon>
        <taxon>Rhabditina</taxon>
        <taxon>Rhabditomorpha</taxon>
        <taxon>Strongyloidea</taxon>
        <taxon>Trichostrongylidae</taxon>
        <taxon>Teladorsagia</taxon>
    </lineage>
</organism>
<evidence type="ECO:0000256" key="7">
    <source>
        <dbReference type="ARBA" id="ARBA00023242"/>
    </source>
</evidence>
<proteinExistence type="inferred from homology"/>
<dbReference type="OrthoDB" id="205794at2759"/>
<name>A0A2G9TZX6_TELCI</name>
<dbReference type="GO" id="GO:0006397">
    <property type="term" value="P:mRNA processing"/>
    <property type="evidence" value="ECO:0007669"/>
    <property type="project" value="UniProtKB-KW"/>
</dbReference>
<evidence type="ECO:0000313" key="8">
    <source>
        <dbReference type="EMBL" id="PIO62780.1"/>
    </source>
</evidence>
<evidence type="ECO:0000256" key="2">
    <source>
        <dbReference type="ARBA" id="ARBA00010788"/>
    </source>
</evidence>
<comment type="subcellular location">
    <subcellularLocation>
        <location evidence="1">Nucleus</location>
    </subcellularLocation>
</comment>
<comment type="similarity">
    <text evidence="2">Belongs to the SPF27 family.</text>
</comment>
<reference evidence="8 9" key="1">
    <citation type="submission" date="2015-09" db="EMBL/GenBank/DDBJ databases">
        <title>Draft genome of the parasitic nematode Teladorsagia circumcincta isolate WARC Sus (inbred).</title>
        <authorList>
            <person name="Mitreva M."/>
        </authorList>
    </citation>
    <scope>NUCLEOTIDE SEQUENCE [LARGE SCALE GENOMIC DNA]</scope>
    <source>
        <strain evidence="8 9">S</strain>
    </source>
</reference>
<keyword evidence="5" id="KW-0747">Spliceosome</keyword>
<dbReference type="Pfam" id="PF05700">
    <property type="entry name" value="BCAS2"/>
    <property type="match status" value="1"/>
</dbReference>
<evidence type="ECO:0000256" key="3">
    <source>
        <dbReference type="ARBA" id="ARBA00014158"/>
    </source>
</evidence>